<protein>
    <recommendedName>
        <fullName evidence="1">SAP domain-containing protein</fullName>
    </recommendedName>
</protein>
<dbReference type="EMBL" id="AMQM01006737">
    <property type="status" value="NOT_ANNOTATED_CDS"/>
    <property type="molecule type" value="Genomic_DNA"/>
</dbReference>
<dbReference type="SUPFAM" id="SSF68906">
    <property type="entry name" value="SAP domain"/>
    <property type="match status" value="1"/>
</dbReference>
<evidence type="ECO:0000313" key="2">
    <source>
        <dbReference type="EMBL" id="ESN95643.1"/>
    </source>
</evidence>
<dbReference type="CTD" id="20207113"/>
<evidence type="ECO:0000313" key="4">
    <source>
        <dbReference type="Proteomes" id="UP000015101"/>
    </source>
</evidence>
<evidence type="ECO:0000313" key="3">
    <source>
        <dbReference type="EnsemblMetazoa" id="HelroP179113"/>
    </source>
</evidence>
<dbReference type="InterPro" id="IPR003034">
    <property type="entry name" value="SAP_dom"/>
</dbReference>
<reference evidence="3" key="3">
    <citation type="submission" date="2015-06" db="UniProtKB">
        <authorList>
            <consortium name="EnsemblMetazoa"/>
        </authorList>
    </citation>
    <scope>IDENTIFICATION</scope>
</reference>
<keyword evidence="4" id="KW-1185">Reference proteome</keyword>
<dbReference type="GeneID" id="20207113"/>
<dbReference type="PROSITE" id="PS50800">
    <property type="entry name" value="SAP"/>
    <property type="match status" value="1"/>
</dbReference>
<dbReference type="KEGG" id="hro:HELRODRAFT_179113"/>
<dbReference type="HOGENOM" id="CLU_666114_0_0_1"/>
<name>T1FE64_HELRO</name>
<dbReference type="InParanoid" id="T1FE64"/>
<dbReference type="OrthoDB" id="5977853at2759"/>
<proteinExistence type="predicted"/>
<evidence type="ECO:0000259" key="1">
    <source>
        <dbReference type="PROSITE" id="PS50800"/>
    </source>
</evidence>
<dbReference type="Gene3D" id="1.10.720.30">
    <property type="entry name" value="SAP domain"/>
    <property type="match status" value="1"/>
</dbReference>
<dbReference type="AlphaFoldDB" id="T1FE64"/>
<dbReference type="EnsemblMetazoa" id="HelroT179113">
    <property type="protein sequence ID" value="HelroP179113"/>
    <property type="gene ID" value="HelroG179113"/>
</dbReference>
<gene>
    <name evidence="3" type="primary">20207113</name>
    <name evidence="2" type="ORF">HELRODRAFT_179113</name>
</gene>
<reference evidence="4" key="1">
    <citation type="submission" date="2012-12" db="EMBL/GenBank/DDBJ databases">
        <authorList>
            <person name="Hellsten U."/>
            <person name="Grimwood J."/>
            <person name="Chapman J.A."/>
            <person name="Shapiro H."/>
            <person name="Aerts A."/>
            <person name="Otillar R.P."/>
            <person name="Terry A.Y."/>
            <person name="Boore J.L."/>
            <person name="Simakov O."/>
            <person name="Marletaz F."/>
            <person name="Cho S.-J."/>
            <person name="Edsinger-Gonzales E."/>
            <person name="Havlak P."/>
            <person name="Kuo D.-H."/>
            <person name="Larsson T."/>
            <person name="Lv J."/>
            <person name="Arendt D."/>
            <person name="Savage R."/>
            <person name="Osoegawa K."/>
            <person name="de Jong P."/>
            <person name="Lindberg D.R."/>
            <person name="Seaver E.C."/>
            <person name="Weisblat D.A."/>
            <person name="Putnam N.H."/>
            <person name="Grigoriev I.V."/>
            <person name="Rokhsar D.S."/>
        </authorList>
    </citation>
    <scope>NUCLEOTIDE SEQUENCE</scope>
</reference>
<organism evidence="3 4">
    <name type="scientific">Helobdella robusta</name>
    <name type="common">Californian leech</name>
    <dbReference type="NCBI Taxonomy" id="6412"/>
    <lineage>
        <taxon>Eukaryota</taxon>
        <taxon>Metazoa</taxon>
        <taxon>Spiralia</taxon>
        <taxon>Lophotrochozoa</taxon>
        <taxon>Annelida</taxon>
        <taxon>Clitellata</taxon>
        <taxon>Hirudinea</taxon>
        <taxon>Rhynchobdellida</taxon>
        <taxon>Glossiphoniidae</taxon>
        <taxon>Helobdella</taxon>
    </lineage>
</organism>
<accession>T1FE64</accession>
<feature type="domain" description="SAP" evidence="1">
    <location>
        <begin position="25"/>
        <end position="59"/>
    </location>
</feature>
<dbReference type="RefSeq" id="XP_009026209.1">
    <property type="nucleotide sequence ID" value="XM_009027961.1"/>
</dbReference>
<dbReference type="Proteomes" id="UP000015101">
    <property type="component" value="Unassembled WGS sequence"/>
</dbReference>
<sequence length="413" mass="47264">MRRNFLIVTVQAIKESCVEMFIVSISRTRYTNLRKELRKRNLDSRGAKTVLINHLRNALINKVNDPEEFDFPDPVEELITEWIAKLRAANGRTIPNEMTIENNTEMDLDNKPEERKMCLIIPATARQDPDIILPAYLSTTATHVISATHVLTMMHVISATHVIFVTHVITATNVISATHVITAMHVIIVTHLLSKTTMKILNIFEKLTATKTWKLLICSNNDLNATLTNCSTFDDELDKTLIWESINLEINDVSEDDSNANASIHTEHRLATDDVFDFEKTLPVLAWNECLILVYLDDDINDGFIADEDEFFIAVSVIERKDVSDKSYNMHPRYPSGHSTPRKHNRKILLALSANKIKKGPGRLPMTRETETGEMRYDLKKITQELEVRNYKIINKINDVIYKTCGHRKNGQR</sequence>
<dbReference type="InterPro" id="IPR036361">
    <property type="entry name" value="SAP_dom_sf"/>
</dbReference>
<dbReference type="EMBL" id="KB097510">
    <property type="protein sequence ID" value="ESN95643.1"/>
    <property type="molecule type" value="Genomic_DNA"/>
</dbReference>
<reference evidence="2 4" key="2">
    <citation type="journal article" date="2013" name="Nature">
        <title>Insights into bilaterian evolution from three spiralian genomes.</title>
        <authorList>
            <person name="Simakov O."/>
            <person name="Marletaz F."/>
            <person name="Cho S.J."/>
            <person name="Edsinger-Gonzales E."/>
            <person name="Havlak P."/>
            <person name="Hellsten U."/>
            <person name="Kuo D.H."/>
            <person name="Larsson T."/>
            <person name="Lv J."/>
            <person name="Arendt D."/>
            <person name="Savage R."/>
            <person name="Osoegawa K."/>
            <person name="de Jong P."/>
            <person name="Grimwood J."/>
            <person name="Chapman J.A."/>
            <person name="Shapiro H."/>
            <person name="Aerts A."/>
            <person name="Otillar R.P."/>
            <person name="Terry A.Y."/>
            <person name="Boore J.L."/>
            <person name="Grigoriev I.V."/>
            <person name="Lindberg D.R."/>
            <person name="Seaver E.C."/>
            <person name="Weisblat D.A."/>
            <person name="Putnam N.H."/>
            <person name="Rokhsar D.S."/>
        </authorList>
    </citation>
    <scope>NUCLEOTIDE SEQUENCE</scope>
</reference>